<accession>A0A2S4PSC7</accession>
<dbReference type="Pfam" id="PF00078">
    <property type="entry name" value="RVT_1"/>
    <property type="match status" value="1"/>
</dbReference>
<comment type="caution">
    <text evidence="2">The sequence shown here is derived from an EMBL/GenBank/DDBJ whole genome shotgun (WGS) entry which is preliminary data.</text>
</comment>
<organism evidence="2 3">
    <name type="scientific">Erysiphe pulchra</name>
    <dbReference type="NCBI Taxonomy" id="225359"/>
    <lineage>
        <taxon>Eukaryota</taxon>
        <taxon>Fungi</taxon>
        <taxon>Dikarya</taxon>
        <taxon>Ascomycota</taxon>
        <taxon>Pezizomycotina</taxon>
        <taxon>Leotiomycetes</taxon>
        <taxon>Erysiphales</taxon>
        <taxon>Erysiphaceae</taxon>
        <taxon>Erysiphe</taxon>
    </lineage>
</organism>
<dbReference type="AlphaFoldDB" id="A0A2S4PSC7"/>
<name>A0A2S4PSC7_9PEZI</name>
<proteinExistence type="predicted"/>
<dbReference type="EMBL" id="PEDP01000795">
    <property type="protein sequence ID" value="POS84940.1"/>
    <property type="molecule type" value="Genomic_DNA"/>
</dbReference>
<protein>
    <recommendedName>
        <fullName evidence="1">Reverse transcriptase domain-containing protein</fullName>
    </recommendedName>
</protein>
<dbReference type="CDD" id="cd01650">
    <property type="entry name" value="RT_nLTR_like"/>
    <property type="match status" value="1"/>
</dbReference>
<dbReference type="OrthoDB" id="3561817at2759"/>
<feature type="domain" description="Reverse transcriptase" evidence="1">
    <location>
        <begin position="587"/>
        <end position="816"/>
    </location>
</feature>
<dbReference type="PANTHER" id="PTHR33481">
    <property type="entry name" value="REVERSE TRANSCRIPTASE"/>
    <property type="match status" value="1"/>
</dbReference>
<gene>
    <name evidence="2" type="ORF">EPUL_004634</name>
</gene>
<evidence type="ECO:0000313" key="3">
    <source>
        <dbReference type="Proteomes" id="UP000237438"/>
    </source>
</evidence>
<dbReference type="InterPro" id="IPR000477">
    <property type="entry name" value="RT_dom"/>
</dbReference>
<dbReference type="PANTHER" id="PTHR33481:SF1">
    <property type="entry name" value="ENDONUCLEASE_EXONUCLEASE_PHOSPHATASE DOMAIN-CONTAINING PROTEIN-RELATED"/>
    <property type="match status" value="1"/>
</dbReference>
<reference evidence="2 3" key="1">
    <citation type="submission" date="2017-10" db="EMBL/GenBank/DDBJ databases">
        <title>Development of genomic resources for the powdery mildew, Erysiphe pulchra.</title>
        <authorList>
            <person name="Wadl P.A."/>
            <person name="Mack B.M."/>
            <person name="Moore G."/>
            <person name="Beltz S.B."/>
        </authorList>
    </citation>
    <scope>NUCLEOTIDE SEQUENCE [LARGE SCALE GENOMIC DNA]</scope>
    <source>
        <strain evidence="2">Cflorida</strain>
    </source>
</reference>
<evidence type="ECO:0000259" key="1">
    <source>
        <dbReference type="PROSITE" id="PS50878"/>
    </source>
</evidence>
<keyword evidence="3" id="KW-1185">Reference proteome</keyword>
<sequence length="1076" mass="120049">MQKEKSWAMVTRNGLKKSRILTPIPNPQIGISSKTVANLTSRPKTHSKDVGKKVDSENKSDNVLFISLSHDHEWRKLSPAGLRQIERVSSKRPALVKLYGTTNPEAPHRTWLSLFPEASRTEFRVFNESGITKIFKKKLPIEFCKRCNGHHNSDNKVKNCGGPYRSDSHKCLARQTRFGKPTKEQLNTYRRAGDQEYQAVVRVNAAEARATIAENLEGANETPSSSQDTIISVENTNETPVQTAQAATQIFPSFFLTGDYCWVVVNNITFLNVYKEPNNTLAVQPLLNWSPPPPTSYGQGEEIELWAEENNLSCLIIGEPAHRAGNSLDLAWSNVSGFCAWVDREECLTSDHLPICGLVPSKKQKRDTSQSPVQVPKGKFLQFAQIVSQWIPPCIPLESTNEVEIFAEDICRVLKDAVLAVGKCPNRGIRKSTPWWTPECKAAQLRYRTTLTDPERRIEAKNYNIVVAGAKREQWRGKIDGMVSSSDTYKLMHWATSRQSVVPPPLLHNGQLVSNNEERACILRDSLLARYEASDDISSGLLPGYDQVRECIIGNRNTCPGADGISVDLLSTCWESVGPYITHLFHACLRMGYHPNCFKLAEVIFIPKPGRDPTNIKGWRPIALLSCIGKGLERLIVKRMSQLAIISDVIGQHQFGALPKRSATDLVSCVVHDIEEARTQGLASTFITLDVRYLGGITSPKNLTCGIPQGSLISPLRFLLYIVEPMKSGNIRARFGYADDIGVLGIGRTISESLSVAQREVDSLLDWANINAVAFDIQKSDVIQFSTRHQETPFSIQVNGNNIESADQIRWLGIYLDQKLTFKHHVATWCSKALKIANHLRSLNLVRRGASPRALITVVEACIVSVATVGADVWWPGMTRLTRKRISTPQTTHLCNLIDKIIRLALRAALPVRKTTPNIVLHREGGIPPARILLEGNRLRLAAKLKSLDSQHPLQNRASQCPNVGTLKYKTKKRTSKRPEILMTRVQRAFQQLPLVEDVLPLAEPAYTEHLGTKSQGYEDHKNWANKISSTDICAFSDGSSEGHGRSSWGFVLQRDRITFKKGRGVLYGGEVFDAE</sequence>
<feature type="non-terminal residue" evidence="2">
    <location>
        <position position="1076"/>
    </location>
</feature>
<dbReference type="Proteomes" id="UP000237438">
    <property type="component" value="Unassembled WGS sequence"/>
</dbReference>
<dbReference type="STRING" id="225359.A0A2S4PSC7"/>
<dbReference type="PROSITE" id="PS50878">
    <property type="entry name" value="RT_POL"/>
    <property type="match status" value="1"/>
</dbReference>
<evidence type="ECO:0000313" key="2">
    <source>
        <dbReference type="EMBL" id="POS84940.1"/>
    </source>
</evidence>